<sequence length="72" mass="8266">MELTNDDSFDPTPKLKSSPVPISFISFNDDDKSCIRCGDIFTETSDSNRQKYCKKCLLCYLTNITDKNIYLD</sequence>
<proteinExistence type="predicted"/>
<protein>
    <submittedName>
        <fullName evidence="1">Uncharacterized protein</fullName>
    </submittedName>
</protein>
<evidence type="ECO:0000313" key="1">
    <source>
        <dbReference type="EMBL" id="PKB92752.1"/>
    </source>
</evidence>
<comment type="caution">
    <text evidence="1">The sequence shown here is derived from an EMBL/GenBank/DDBJ whole genome shotgun (WGS) entry which is preliminary data.</text>
</comment>
<dbReference type="Proteomes" id="UP000232722">
    <property type="component" value="Unassembled WGS sequence"/>
</dbReference>
<feature type="non-terminal residue" evidence="1">
    <location>
        <position position="72"/>
    </location>
</feature>
<accession>A0A2N0NDU1</accession>
<name>A0A2N0NDU1_9GLOM</name>
<gene>
    <name evidence="1" type="ORF">RhiirA5_443523</name>
</gene>
<evidence type="ECO:0000313" key="2">
    <source>
        <dbReference type="Proteomes" id="UP000232722"/>
    </source>
</evidence>
<reference evidence="1 2" key="1">
    <citation type="submission" date="2016-04" db="EMBL/GenBank/DDBJ databases">
        <title>Genome analyses suggest a sexual origin of heterokaryosis in a supposedly ancient asexual fungus.</title>
        <authorList>
            <person name="Ropars J."/>
            <person name="Sedzielewska K."/>
            <person name="Noel J."/>
            <person name="Charron P."/>
            <person name="Farinelli L."/>
            <person name="Marton T."/>
            <person name="Kruger M."/>
            <person name="Pelin A."/>
            <person name="Brachmann A."/>
            <person name="Corradi N."/>
        </authorList>
    </citation>
    <scope>NUCLEOTIDE SEQUENCE [LARGE SCALE GENOMIC DNA]</scope>
    <source>
        <strain evidence="1 2">A5</strain>
    </source>
</reference>
<reference evidence="1 2" key="2">
    <citation type="submission" date="2017-09" db="EMBL/GenBank/DDBJ databases">
        <title>Extensive intraspecific genome diversity in a model arbuscular mycorrhizal fungus.</title>
        <authorList>
            <person name="Chen E.C."/>
            <person name="Morin E."/>
            <person name="Beaudet D."/>
            <person name="Noel J."/>
            <person name="Ndikumana S."/>
            <person name="Charron P."/>
            <person name="St-Onge C."/>
            <person name="Giorgi J."/>
            <person name="Grigoriev I.V."/>
            <person name="Roux C."/>
            <person name="Martin F.M."/>
            <person name="Corradi N."/>
        </authorList>
    </citation>
    <scope>NUCLEOTIDE SEQUENCE [LARGE SCALE GENOMIC DNA]</scope>
    <source>
        <strain evidence="1 2">A5</strain>
    </source>
</reference>
<dbReference type="AlphaFoldDB" id="A0A2N0NDU1"/>
<organism evidence="1 2">
    <name type="scientific">Rhizophagus irregularis</name>
    <dbReference type="NCBI Taxonomy" id="588596"/>
    <lineage>
        <taxon>Eukaryota</taxon>
        <taxon>Fungi</taxon>
        <taxon>Fungi incertae sedis</taxon>
        <taxon>Mucoromycota</taxon>
        <taxon>Glomeromycotina</taxon>
        <taxon>Glomeromycetes</taxon>
        <taxon>Glomerales</taxon>
        <taxon>Glomeraceae</taxon>
        <taxon>Rhizophagus</taxon>
    </lineage>
</organism>
<dbReference type="EMBL" id="LLXJ01010011">
    <property type="protein sequence ID" value="PKB92752.1"/>
    <property type="molecule type" value="Genomic_DNA"/>
</dbReference>